<proteinExistence type="predicted"/>
<name>A0A834MQC4_VESVU</name>
<comment type="caution">
    <text evidence="1">The sequence shown here is derived from an EMBL/GenBank/DDBJ whole genome shotgun (WGS) entry which is preliminary data.</text>
</comment>
<accession>A0A834MQC4</accession>
<dbReference type="EMBL" id="JACSEA010000021">
    <property type="protein sequence ID" value="KAF7380855.1"/>
    <property type="molecule type" value="Genomic_DNA"/>
</dbReference>
<keyword evidence="2" id="KW-1185">Reference proteome</keyword>
<evidence type="ECO:0000313" key="1">
    <source>
        <dbReference type="EMBL" id="KAF7380855.1"/>
    </source>
</evidence>
<organism evidence="1 2">
    <name type="scientific">Vespula vulgaris</name>
    <name type="common">Yellow jacket</name>
    <name type="synonym">Wasp</name>
    <dbReference type="NCBI Taxonomy" id="7454"/>
    <lineage>
        <taxon>Eukaryota</taxon>
        <taxon>Metazoa</taxon>
        <taxon>Ecdysozoa</taxon>
        <taxon>Arthropoda</taxon>
        <taxon>Hexapoda</taxon>
        <taxon>Insecta</taxon>
        <taxon>Pterygota</taxon>
        <taxon>Neoptera</taxon>
        <taxon>Endopterygota</taxon>
        <taxon>Hymenoptera</taxon>
        <taxon>Apocrita</taxon>
        <taxon>Aculeata</taxon>
        <taxon>Vespoidea</taxon>
        <taxon>Vespidae</taxon>
        <taxon>Vespinae</taxon>
        <taxon>Vespula</taxon>
    </lineage>
</organism>
<gene>
    <name evidence="1" type="ORF">HZH66_014231</name>
</gene>
<dbReference type="Proteomes" id="UP000614350">
    <property type="component" value="Unassembled WGS sequence"/>
</dbReference>
<evidence type="ECO:0000313" key="2">
    <source>
        <dbReference type="Proteomes" id="UP000614350"/>
    </source>
</evidence>
<protein>
    <submittedName>
        <fullName evidence="1">Uncharacterized protein</fullName>
    </submittedName>
</protein>
<sequence length="81" mass="9286">MTDRTKSRRKIKEHRLRSKLKRFGPIAKPLHEPSPLPQGTCKRGTYFEFKPVGNVQFKSFQTLETASNCRYALASASFSLL</sequence>
<reference evidence="1" key="1">
    <citation type="journal article" date="2020" name="G3 (Bethesda)">
        <title>High-Quality Assemblies for Three Invasive Social Wasps from the &lt;i&gt;Vespula&lt;/i&gt; Genus.</title>
        <authorList>
            <person name="Harrop T.W.R."/>
            <person name="Guhlin J."/>
            <person name="McLaughlin G.M."/>
            <person name="Permina E."/>
            <person name="Stockwell P."/>
            <person name="Gilligan J."/>
            <person name="Le Lec M.F."/>
            <person name="Gruber M.A.M."/>
            <person name="Quinn O."/>
            <person name="Lovegrove M."/>
            <person name="Duncan E.J."/>
            <person name="Remnant E.J."/>
            <person name="Van Eeckhoven J."/>
            <person name="Graham B."/>
            <person name="Knapp R.A."/>
            <person name="Langford K.W."/>
            <person name="Kronenberg Z."/>
            <person name="Press M.O."/>
            <person name="Eacker S.M."/>
            <person name="Wilson-Rankin E.E."/>
            <person name="Purcell J."/>
            <person name="Lester P.J."/>
            <person name="Dearden P.K."/>
        </authorList>
    </citation>
    <scope>NUCLEOTIDE SEQUENCE</scope>
    <source>
        <strain evidence="1">Marl-1</strain>
    </source>
</reference>
<dbReference type="AlphaFoldDB" id="A0A834MQC4"/>